<dbReference type="RefSeq" id="WP_066385062.1">
    <property type="nucleotide sequence ID" value="NZ_LTAZ01000013.1"/>
</dbReference>
<gene>
    <name evidence="1" type="ORF">HAPAU_35440</name>
</gene>
<protein>
    <submittedName>
        <fullName evidence="1">Uncharacterized protein</fullName>
    </submittedName>
</protein>
<proteinExistence type="predicted"/>
<dbReference type="OrthoDB" id="195151at2157"/>
<evidence type="ECO:0000313" key="2">
    <source>
        <dbReference type="Proteomes" id="UP000075321"/>
    </source>
</evidence>
<sequence>MEIRTIDPKLDAESATARKDRITLSAFLIGQLRSLLGRDEQPRNVSLVYYPDYIAYTTVELHRYIRNDRIEKFLVGVDAVTGRVGEVDVDLPERRSVDVVPSDVIKPELSVADAEDEWQEWLFPYLDRRFRPIKRPDTALDKLELVFVPYWLIDYGTLNNSYVVSGLTKQIEEVTSITAIEDHYRDVEGKS</sequence>
<name>A0A151AA49_9EURY</name>
<dbReference type="EMBL" id="LTAZ01000013">
    <property type="protein sequence ID" value="KYH24561.1"/>
    <property type="molecule type" value="Genomic_DNA"/>
</dbReference>
<reference evidence="1 2" key="1">
    <citation type="submission" date="2016-02" db="EMBL/GenBank/DDBJ databases">
        <title>Genome sequence of Halalkalicoccus paucihalophilus DSM 24557.</title>
        <authorList>
            <person name="Poehlein A."/>
            <person name="Daniel R."/>
        </authorList>
    </citation>
    <scope>NUCLEOTIDE SEQUENCE [LARGE SCALE GENOMIC DNA]</scope>
    <source>
        <strain evidence="1 2">DSM 24557</strain>
    </source>
</reference>
<dbReference type="AlphaFoldDB" id="A0A151AA49"/>
<dbReference type="PATRIC" id="fig|1008153.3.peg.3737"/>
<organism evidence="1 2">
    <name type="scientific">Halalkalicoccus paucihalophilus</name>
    <dbReference type="NCBI Taxonomy" id="1008153"/>
    <lineage>
        <taxon>Archaea</taxon>
        <taxon>Methanobacteriati</taxon>
        <taxon>Methanobacteriota</taxon>
        <taxon>Stenosarchaea group</taxon>
        <taxon>Halobacteria</taxon>
        <taxon>Halobacteriales</taxon>
        <taxon>Halococcaceae</taxon>
        <taxon>Halalkalicoccus</taxon>
    </lineage>
</organism>
<keyword evidence="2" id="KW-1185">Reference proteome</keyword>
<comment type="caution">
    <text evidence="1">The sequence shown here is derived from an EMBL/GenBank/DDBJ whole genome shotgun (WGS) entry which is preliminary data.</text>
</comment>
<accession>A0A151AA49</accession>
<evidence type="ECO:0000313" key="1">
    <source>
        <dbReference type="EMBL" id="KYH24561.1"/>
    </source>
</evidence>
<dbReference type="Proteomes" id="UP000075321">
    <property type="component" value="Unassembled WGS sequence"/>
</dbReference>